<dbReference type="EMBL" id="HBUE01334652">
    <property type="protein sequence ID" value="CAG6595218.1"/>
    <property type="molecule type" value="Transcribed_RNA"/>
</dbReference>
<dbReference type="EMBL" id="HBUE01227900">
    <property type="protein sequence ID" value="CAG6543096.1"/>
    <property type="molecule type" value="Transcribed_RNA"/>
</dbReference>
<protein>
    <submittedName>
        <fullName evidence="2">(northern house mosquito) hypothetical protein</fullName>
    </submittedName>
</protein>
<dbReference type="EMBL" id="HBUE01334651">
    <property type="protein sequence ID" value="CAG6595216.1"/>
    <property type="molecule type" value="Transcribed_RNA"/>
</dbReference>
<dbReference type="EMBL" id="HBUE01227898">
    <property type="protein sequence ID" value="CAG6543092.1"/>
    <property type="molecule type" value="Transcribed_RNA"/>
</dbReference>
<dbReference type="AlphaFoldDB" id="A0A8D8HZK1"/>
<evidence type="ECO:0000256" key="1">
    <source>
        <dbReference type="SAM" id="MobiDB-lite"/>
    </source>
</evidence>
<dbReference type="EMBL" id="HBUE01334649">
    <property type="protein sequence ID" value="CAG6595212.1"/>
    <property type="molecule type" value="Transcribed_RNA"/>
</dbReference>
<dbReference type="EMBL" id="HBUE01047408">
    <property type="protein sequence ID" value="CAG6463140.1"/>
    <property type="molecule type" value="Transcribed_RNA"/>
</dbReference>
<dbReference type="EMBL" id="HBUE01227899">
    <property type="protein sequence ID" value="CAG6543094.1"/>
    <property type="molecule type" value="Transcribed_RNA"/>
</dbReference>
<evidence type="ECO:0000313" key="2">
    <source>
        <dbReference type="EMBL" id="CAG6543092.1"/>
    </source>
</evidence>
<reference evidence="2" key="1">
    <citation type="submission" date="2021-05" db="EMBL/GenBank/DDBJ databases">
        <authorList>
            <person name="Alioto T."/>
            <person name="Alioto T."/>
            <person name="Gomez Garrido J."/>
        </authorList>
    </citation>
    <scope>NUCLEOTIDE SEQUENCE</scope>
</reference>
<dbReference type="EMBL" id="HBUE01334648">
    <property type="protein sequence ID" value="CAG6595210.1"/>
    <property type="molecule type" value="Transcribed_RNA"/>
</dbReference>
<dbReference type="EMBL" id="HBUE01227897">
    <property type="protein sequence ID" value="CAG6543090.1"/>
    <property type="molecule type" value="Transcribed_RNA"/>
</dbReference>
<feature type="region of interest" description="Disordered" evidence="1">
    <location>
        <begin position="112"/>
        <end position="173"/>
    </location>
</feature>
<feature type="compositionally biased region" description="Basic residues" evidence="1">
    <location>
        <begin position="125"/>
        <end position="138"/>
    </location>
</feature>
<accession>A0A8D8HZK1</accession>
<feature type="compositionally biased region" description="Low complexity" evidence="1">
    <location>
        <begin position="140"/>
        <end position="152"/>
    </location>
</feature>
<name>A0A8D8HZK1_CULPI</name>
<organism evidence="2">
    <name type="scientific">Culex pipiens</name>
    <name type="common">House mosquito</name>
    <dbReference type="NCBI Taxonomy" id="7175"/>
    <lineage>
        <taxon>Eukaryota</taxon>
        <taxon>Metazoa</taxon>
        <taxon>Ecdysozoa</taxon>
        <taxon>Arthropoda</taxon>
        <taxon>Hexapoda</taxon>
        <taxon>Insecta</taxon>
        <taxon>Pterygota</taxon>
        <taxon>Neoptera</taxon>
        <taxon>Endopterygota</taxon>
        <taxon>Diptera</taxon>
        <taxon>Nematocera</taxon>
        <taxon>Culicoidea</taxon>
        <taxon>Culicidae</taxon>
        <taxon>Culicinae</taxon>
        <taxon>Culicini</taxon>
        <taxon>Culex</taxon>
        <taxon>Culex</taxon>
    </lineage>
</organism>
<dbReference type="EMBL" id="HBUE01227896">
    <property type="protein sequence ID" value="CAG6543088.1"/>
    <property type="molecule type" value="Transcribed_RNA"/>
</dbReference>
<proteinExistence type="predicted"/>
<sequence length="173" mass="18994">MLRSPAVAGFGDSGGKQQFGPAAEPAVRLVPGNHGRGNDQELHLREATHWAVCDRAAGRRREQLELVRGGGVLKRRVLAGSMRGAELERGHHPDDVRQDVLRVPHNARRELRQGAASVSVPRWRPAARHPRRDQRLHHLGAGAAQDGPPDAAGVDRGPKRARHYGPYLEMGER</sequence>
<dbReference type="EMBL" id="HBUE01334650">
    <property type="protein sequence ID" value="CAG6595214.1"/>
    <property type="molecule type" value="Transcribed_RNA"/>
</dbReference>
<feature type="region of interest" description="Disordered" evidence="1">
    <location>
        <begin position="1"/>
        <end position="27"/>
    </location>
</feature>